<keyword evidence="2" id="KW-1185">Reference proteome</keyword>
<evidence type="ECO:0000313" key="2">
    <source>
        <dbReference type="Proteomes" id="UP001163223"/>
    </source>
</evidence>
<evidence type="ECO:0000313" key="1">
    <source>
        <dbReference type="EMBL" id="WAJ27310.1"/>
    </source>
</evidence>
<organism evidence="1 2">
    <name type="scientific">Antarcticirhabdus aurantiaca</name>
    <dbReference type="NCBI Taxonomy" id="2606717"/>
    <lineage>
        <taxon>Bacteria</taxon>
        <taxon>Pseudomonadati</taxon>
        <taxon>Pseudomonadota</taxon>
        <taxon>Alphaproteobacteria</taxon>
        <taxon>Hyphomicrobiales</taxon>
        <taxon>Aurantimonadaceae</taxon>
        <taxon>Antarcticirhabdus</taxon>
    </lineage>
</organism>
<protein>
    <submittedName>
        <fullName evidence="1">TlyA family RNA methyltransferase</fullName>
    </submittedName>
</protein>
<sequence>MPQTMPHRPPRVDRVRLDALMIERGLAESRSRAADAVKRGHVVVEGETASKASMMVLPDAAIEVSDPASPYVSRAALKLLAGLDAFAIDPAGRLCLDVGASTGGFTQVLLERGATHVVAVDVGQGQMHDTIRADGRVTEIDGLNARDMTLEDIGGEAPSLVVADVSFISLTLALPPALDMALPGAEAVLLVKPQFEAGREAVGKGGMLRDPDSAPAVAERLRDWLDGLPGWRALGLVPSPIRGGDGNVEYVLGGRKDR</sequence>
<name>A0ACD4NKC0_9HYPH</name>
<keyword evidence="1" id="KW-0489">Methyltransferase</keyword>
<dbReference type="EMBL" id="CP113520">
    <property type="protein sequence ID" value="WAJ27310.1"/>
    <property type="molecule type" value="Genomic_DNA"/>
</dbReference>
<dbReference type="Proteomes" id="UP001163223">
    <property type="component" value="Chromosome"/>
</dbReference>
<accession>A0ACD4NKC0</accession>
<proteinExistence type="predicted"/>
<keyword evidence="1" id="KW-0808">Transferase</keyword>
<reference evidence="1" key="1">
    <citation type="submission" date="2022-11" db="EMBL/GenBank/DDBJ databases">
        <title>beta-Carotene-producing bacterium, Jeongeuplla avenae sp. nov., alleviates the salt stress of Arabidopsis seedlings.</title>
        <authorList>
            <person name="Jiang L."/>
            <person name="Lee J."/>
        </authorList>
    </citation>
    <scope>NUCLEOTIDE SEQUENCE</scope>
    <source>
        <strain evidence="1">DY_R2A_6</strain>
    </source>
</reference>
<gene>
    <name evidence="1" type="ORF">OXU80_21030</name>
</gene>